<dbReference type="NCBIfam" id="NF040570">
    <property type="entry name" value="guided_TnpB"/>
    <property type="match status" value="1"/>
</dbReference>
<dbReference type="AlphaFoldDB" id="A0A5B8T107"/>
<gene>
    <name evidence="11" type="ORF">FGL86_17375</name>
</gene>
<keyword evidence="3" id="KW-0479">Metal-binding</keyword>
<dbReference type="Pfam" id="PF12323">
    <property type="entry name" value="HTH_OrfB_IS605"/>
    <property type="match status" value="1"/>
</dbReference>
<evidence type="ECO:0000256" key="5">
    <source>
        <dbReference type="ARBA" id="ARBA00023125"/>
    </source>
</evidence>
<dbReference type="GO" id="GO:0032196">
    <property type="term" value="P:transposition"/>
    <property type="evidence" value="ECO:0007669"/>
    <property type="project" value="UniProtKB-KW"/>
</dbReference>
<evidence type="ECO:0000313" key="12">
    <source>
        <dbReference type="Proteomes" id="UP000321272"/>
    </source>
</evidence>
<dbReference type="Pfam" id="PF01385">
    <property type="entry name" value="OrfB_IS605"/>
    <property type="match status" value="1"/>
</dbReference>
<keyword evidence="2" id="KW-0815">Transposition</keyword>
<evidence type="ECO:0000259" key="9">
    <source>
        <dbReference type="Pfam" id="PF07282"/>
    </source>
</evidence>
<dbReference type="GO" id="GO:0006310">
    <property type="term" value="P:DNA recombination"/>
    <property type="evidence" value="ECO:0007669"/>
    <property type="project" value="UniProtKB-KW"/>
</dbReference>
<dbReference type="InterPro" id="IPR021027">
    <property type="entry name" value="Transposase_put_HTH"/>
</dbReference>
<evidence type="ECO:0000259" key="8">
    <source>
        <dbReference type="Pfam" id="PF01385"/>
    </source>
</evidence>
<feature type="domain" description="Cas12f1-like TNB" evidence="9">
    <location>
        <begin position="323"/>
        <end position="387"/>
    </location>
</feature>
<evidence type="ECO:0000256" key="6">
    <source>
        <dbReference type="ARBA" id="ARBA00023172"/>
    </source>
</evidence>
<dbReference type="RefSeq" id="WP_147185937.1">
    <property type="nucleotide sequence ID" value="NZ_CP042382.1"/>
</dbReference>
<accession>A0A5B8T107</accession>
<name>A0A5B8T107_9GAMM</name>
<dbReference type="EMBL" id="CP042382">
    <property type="protein sequence ID" value="QEA40670.1"/>
    <property type="molecule type" value="Genomic_DNA"/>
</dbReference>
<dbReference type="KEGG" id="paur:FGL86_17375"/>
<dbReference type="GO" id="GO:0046872">
    <property type="term" value="F:metal ion binding"/>
    <property type="evidence" value="ECO:0007669"/>
    <property type="project" value="UniProtKB-KW"/>
</dbReference>
<evidence type="ECO:0000259" key="10">
    <source>
        <dbReference type="Pfam" id="PF12323"/>
    </source>
</evidence>
<feature type="region of interest" description="Disordered" evidence="7">
    <location>
        <begin position="225"/>
        <end position="244"/>
    </location>
</feature>
<dbReference type="InterPro" id="IPR010095">
    <property type="entry name" value="Cas12f1-like_TNB"/>
</dbReference>
<organism evidence="11 12">
    <name type="scientific">Pistricoccus aurantiacus</name>
    <dbReference type="NCBI Taxonomy" id="1883414"/>
    <lineage>
        <taxon>Bacteria</taxon>
        <taxon>Pseudomonadati</taxon>
        <taxon>Pseudomonadota</taxon>
        <taxon>Gammaproteobacteria</taxon>
        <taxon>Oceanospirillales</taxon>
        <taxon>Halomonadaceae</taxon>
        <taxon>Pistricoccus</taxon>
    </lineage>
</organism>
<dbReference type="OrthoDB" id="6917293at2"/>
<comment type="similarity">
    <text evidence="1">In the C-terminal section; belongs to the transposase 35 family.</text>
</comment>
<reference evidence="11 12" key="1">
    <citation type="submission" date="2019-06" db="EMBL/GenBank/DDBJ databases">
        <title>Genome analyses of bacteria isolated from kimchi.</title>
        <authorList>
            <person name="Lee S."/>
            <person name="Ahn S."/>
            <person name="Roh S."/>
        </authorList>
    </citation>
    <scope>NUCLEOTIDE SEQUENCE [LARGE SCALE GENOMIC DNA]</scope>
    <source>
        <strain evidence="11 12">CBA4606</strain>
    </source>
</reference>
<dbReference type="Proteomes" id="UP000321272">
    <property type="component" value="Chromosome"/>
</dbReference>
<dbReference type="InterPro" id="IPR001959">
    <property type="entry name" value="Transposase"/>
</dbReference>
<evidence type="ECO:0000256" key="3">
    <source>
        <dbReference type="ARBA" id="ARBA00022723"/>
    </source>
</evidence>
<dbReference type="GO" id="GO:0003677">
    <property type="term" value="F:DNA binding"/>
    <property type="evidence" value="ECO:0007669"/>
    <property type="project" value="UniProtKB-KW"/>
</dbReference>
<feature type="domain" description="Transposase putative helix-turn-helix" evidence="10">
    <location>
        <begin position="9"/>
        <end position="54"/>
    </location>
</feature>
<evidence type="ECO:0000313" key="11">
    <source>
        <dbReference type="EMBL" id="QEA40670.1"/>
    </source>
</evidence>
<sequence>MVTNYISGMTLRKYTYKLYPKPKQQSALLECLRLHQQLYNAALQERIEAYRKCGKTISYNDQQASLTRIREALPEYKALPCTSARMTLRRLDKAFKAFFRRVSKGETPGFPRFKSLSRFSSFELLTPTFSHSDTGQHGRLFLRGIGHIKARGQCRLQGTIKTSQIQHKHGHWWISLTVDGDARRPRNATRACAMDGGVAHLLTVVEESGRFEQIANPRYYRTGKANQAQLHQSVSRKKRGSNRWKNACRQLSTFKRKQANQSKDAHHKLAATIANTYALVAMEALRIKNMSRSAKGTAEQPGKNIKQKSGLNREIRDTAPASLMSMIRYKVEEAGGEFVETPTRQLKPSQRCPACEHTHKDNRKTQANFICTGCGFSQNADVVSGLNSLFWALGLGREHVPEAFASKPLLSSA</sequence>
<feature type="domain" description="Probable transposase IS891/IS1136/IS1341" evidence="8">
    <location>
        <begin position="183"/>
        <end position="293"/>
    </location>
</feature>
<dbReference type="Pfam" id="PF07282">
    <property type="entry name" value="Cas12f1-like_TNB"/>
    <property type="match status" value="1"/>
</dbReference>
<evidence type="ECO:0000256" key="4">
    <source>
        <dbReference type="ARBA" id="ARBA00022833"/>
    </source>
</evidence>
<evidence type="ECO:0000256" key="1">
    <source>
        <dbReference type="ARBA" id="ARBA00008761"/>
    </source>
</evidence>
<evidence type="ECO:0000256" key="7">
    <source>
        <dbReference type="SAM" id="MobiDB-lite"/>
    </source>
</evidence>
<keyword evidence="4" id="KW-0862">Zinc</keyword>
<keyword evidence="5" id="KW-0238">DNA-binding</keyword>
<proteinExistence type="inferred from homology"/>
<protein>
    <submittedName>
        <fullName evidence="11">Transposase</fullName>
    </submittedName>
</protein>
<keyword evidence="6" id="KW-0233">DNA recombination</keyword>
<evidence type="ECO:0000256" key="2">
    <source>
        <dbReference type="ARBA" id="ARBA00022578"/>
    </source>
</evidence>
<keyword evidence="12" id="KW-1185">Reference proteome</keyword>